<reference evidence="7" key="1">
    <citation type="submission" date="2008-01" db="EMBL/GenBank/DDBJ databases">
        <title>Complete sequence of chromosome of Caulobacter sp. K31.</title>
        <authorList>
            <consortium name="US DOE Joint Genome Institute"/>
            <person name="Copeland A."/>
            <person name="Lucas S."/>
            <person name="Lapidus A."/>
            <person name="Barry K."/>
            <person name="Glavina del Rio T."/>
            <person name="Dalin E."/>
            <person name="Tice H."/>
            <person name="Pitluck S."/>
            <person name="Bruce D."/>
            <person name="Goodwin L."/>
            <person name="Thompson L.S."/>
            <person name="Brettin T."/>
            <person name="Detter J.C."/>
            <person name="Han C."/>
            <person name="Schmutz J."/>
            <person name="Larimer F."/>
            <person name="Land M."/>
            <person name="Hauser L."/>
            <person name="Kyrpides N."/>
            <person name="Kim E."/>
            <person name="Stephens C."/>
            <person name="Richardson P."/>
        </authorList>
    </citation>
    <scope>NUCLEOTIDE SEQUENCE [LARGE SCALE GENOMIC DNA]</scope>
    <source>
        <strain evidence="7">K31</strain>
    </source>
</reference>
<sequence length="270" mass="28543">MDVGGKARADDGLGGAGRDAGEPEAKPRIQSAVRTVDVLQAVARAGSSGVSARDLSLDLKLPRQVIYHLIHTLLSVNMLRQVGGKNYVLGLGAANLAHGYRRQTSAPDYLAGYAERAAAETRETAYVVGWVDSEIVVLATARSQSAIHAAEPLPGTTGNAHARASGKLLLAMSTDDEAQAYLARAPLTARTENTLTDSQAIASELDRIRQTWVAVERGEYAIGLSCMAVPIGRPPARLALGISAPAERFEQNFDAYVASLQKIARASNVT</sequence>
<evidence type="ECO:0000259" key="6">
    <source>
        <dbReference type="PROSITE" id="PS51078"/>
    </source>
</evidence>
<protein>
    <submittedName>
        <fullName evidence="7">Transcriptional regulator, IclR family</fullName>
    </submittedName>
</protein>
<organism evidence="7">
    <name type="scientific">Caulobacter sp. (strain K31)</name>
    <dbReference type="NCBI Taxonomy" id="366602"/>
    <lineage>
        <taxon>Bacteria</taxon>
        <taxon>Pseudomonadati</taxon>
        <taxon>Pseudomonadota</taxon>
        <taxon>Alphaproteobacteria</taxon>
        <taxon>Caulobacterales</taxon>
        <taxon>Caulobacteraceae</taxon>
        <taxon>Caulobacter</taxon>
    </lineage>
</organism>
<dbReference type="eggNOG" id="COG1414">
    <property type="taxonomic scope" value="Bacteria"/>
</dbReference>
<evidence type="ECO:0000313" key="7">
    <source>
        <dbReference type="EMBL" id="ABZ69711.1"/>
    </source>
</evidence>
<name>B0T7H3_CAUSK</name>
<dbReference type="Pfam" id="PF01614">
    <property type="entry name" value="IclR_C"/>
    <property type="match status" value="1"/>
</dbReference>
<dbReference type="InterPro" id="IPR036388">
    <property type="entry name" value="WH-like_DNA-bd_sf"/>
</dbReference>
<dbReference type="InterPro" id="IPR005471">
    <property type="entry name" value="Tscrpt_reg_IclR_N"/>
</dbReference>
<dbReference type="GO" id="GO:0045892">
    <property type="term" value="P:negative regulation of DNA-templated transcription"/>
    <property type="evidence" value="ECO:0007669"/>
    <property type="project" value="TreeGrafter"/>
</dbReference>
<dbReference type="KEGG" id="cak:Caul_0578"/>
<dbReference type="GO" id="GO:0003677">
    <property type="term" value="F:DNA binding"/>
    <property type="evidence" value="ECO:0007669"/>
    <property type="project" value="UniProtKB-KW"/>
</dbReference>
<dbReference type="SMART" id="SM00346">
    <property type="entry name" value="HTH_ICLR"/>
    <property type="match status" value="1"/>
</dbReference>
<evidence type="ECO:0000256" key="3">
    <source>
        <dbReference type="ARBA" id="ARBA00023163"/>
    </source>
</evidence>
<keyword evidence="2" id="KW-0238">DNA-binding</keyword>
<dbReference type="Gene3D" id="3.30.450.40">
    <property type="match status" value="1"/>
</dbReference>
<dbReference type="PANTHER" id="PTHR30136">
    <property type="entry name" value="HELIX-TURN-HELIX TRANSCRIPTIONAL REGULATOR, ICLR FAMILY"/>
    <property type="match status" value="1"/>
</dbReference>
<dbReference type="Gene3D" id="1.10.10.10">
    <property type="entry name" value="Winged helix-like DNA-binding domain superfamily/Winged helix DNA-binding domain"/>
    <property type="match status" value="1"/>
</dbReference>
<feature type="domain" description="HTH iclR-type" evidence="5">
    <location>
        <begin position="29"/>
        <end position="91"/>
    </location>
</feature>
<dbReference type="PROSITE" id="PS51078">
    <property type="entry name" value="ICLR_ED"/>
    <property type="match status" value="1"/>
</dbReference>
<evidence type="ECO:0000256" key="2">
    <source>
        <dbReference type="ARBA" id="ARBA00023125"/>
    </source>
</evidence>
<evidence type="ECO:0000256" key="1">
    <source>
        <dbReference type="ARBA" id="ARBA00023015"/>
    </source>
</evidence>
<dbReference type="EMBL" id="CP000927">
    <property type="protein sequence ID" value="ABZ69711.1"/>
    <property type="molecule type" value="Genomic_DNA"/>
</dbReference>
<keyword evidence="3" id="KW-0804">Transcription</keyword>
<feature type="compositionally biased region" description="Basic and acidic residues" evidence="4">
    <location>
        <begin position="1"/>
        <end position="11"/>
    </location>
</feature>
<evidence type="ECO:0000259" key="5">
    <source>
        <dbReference type="PROSITE" id="PS51077"/>
    </source>
</evidence>
<accession>B0T7H3</accession>
<dbReference type="OrthoDB" id="2633250at2"/>
<gene>
    <name evidence="7" type="ordered locus">Caul_0578</name>
</gene>
<proteinExistence type="predicted"/>
<dbReference type="AlphaFoldDB" id="B0T7H3"/>
<evidence type="ECO:0000256" key="4">
    <source>
        <dbReference type="SAM" id="MobiDB-lite"/>
    </source>
</evidence>
<dbReference type="SUPFAM" id="SSF55781">
    <property type="entry name" value="GAF domain-like"/>
    <property type="match status" value="1"/>
</dbReference>
<dbReference type="InterPro" id="IPR029016">
    <property type="entry name" value="GAF-like_dom_sf"/>
</dbReference>
<feature type="domain" description="IclR-ED" evidence="6">
    <location>
        <begin position="92"/>
        <end position="270"/>
    </location>
</feature>
<dbReference type="InterPro" id="IPR050707">
    <property type="entry name" value="HTH_MetabolicPath_Reg"/>
</dbReference>
<dbReference type="SUPFAM" id="SSF46785">
    <property type="entry name" value="Winged helix' DNA-binding domain"/>
    <property type="match status" value="1"/>
</dbReference>
<feature type="region of interest" description="Disordered" evidence="4">
    <location>
        <begin position="1"/>
        <end position="27"/>
    </location>
</feature>
<keyword evidence="1" id="KW-0805">Transcription regulation</keyword>
<dbReference type="InterPro" id="IPR036390">
    <property type="entry name" value="WH_DNA-bd_sf"/>
</dbReference>
<dbReference type="PROSITE" id="PS51077">
    <property type="entry name" value="HTH_ICLR"/>
    <property type="match status" value="1"/>
</dbReference>
<dbReference type="STRING" id="366602.Caul_0578"/>
<dbReference type="PANTHER" id="PTHR30136:SF24">
    <property type="entry name" value="HTH-TYPE TRANSCRIPTIONAL REPRESSOR ALLR"/>
    <property type="match status" value="1"/>
</dbReference>
<dbReference type="InterPro" id="IPR014757">
    <property type="entry name" value="Tscrpt_reg_IclR_C"/>
</dbReference>
<dbReference type="HOGENOM" id="CLU_062618_6_2_5"/>
<dbReference type="GO" id="GO:0003700">
    <property type="term" value="F:DNA-binding transcription factor activity"/>
    <property type="evidence" value="ECO:0007669"/>
    <property type="project" value="TreeGrafter"/>
</dbReference>